<dbReference type="GO" id="GO:0003677">
    <property type="term" value="F:DNA binding"/>
    <property type="evidence" value="ECO:0007669"/>
    <property type="project" value="UniProtKB-KW"/>
</dbReference>
<evidence type="ECO:0000256" key="3">
    <source>
        <dbReference type="ARBA" id="ARBA00022603"/>
    </source>
</evidence>
<dbReference type="InterPro" id="IPR018117">
    <property type="entry name" value="C5_DNA_meth_AS"/>
</dbReference>
<dbReference type="EC" id="2.1.1.37" evidence="2"/>
<comment type="caution">
    <text evidence="13">The sequence shown here is derived from an EMBL/GenBank/DDBJ whole genome shotgun (WGS) entry which is preliminary data.</text>
</comment>
<feature type="domain" description="BAH" evidence="12">
    <location>
        <begin position="145"/>
        <end position="263"/>
    </location>
</feature>
<keyword evidence="5 9" id="KW-0949">S-adenosyl-L-methionine</keyword>
<dbReference type="SMART" id="SM00298">
    <property type="entry name" value="CHROMO"/>
    <property type="match status" value="1"/>
</dbReference>
<evidence type="ECO:0000256" key="5">
    <source>
        <dbReference type="ARBA" id="ARBA00022691"/>
    </source>
</evidence>
<dbReference type="PROSITE" id="PS51038">
    <property type="entry name" value="BAH"/>
    <property type="match status" value="1"/>
</dbReference>
<dbReference type="InterPro" id="IPR016197">
    <property type="entry name" value="Chromo-like_dom_sf"/>
</dbReference>
<evidence type="ECO:0000259" key="12">
    <source>
        <dbReference type="PROSITE" id="PS51038"/>
    </source>
</evidence>
<sequence>MATKRKSKQSPGPCSASKKPKHPVAEEESLSESTETADKILESSQTANFKQSTTVSSSKTKKLKQSKETVASCLTNDAADEDEQTSEARFLGDPIEPEEARRRWPHRYAAPPKQKKQLSGTNGSNEDEDFLEARLHFTKAEVDGSIYKLYDDAHVKAGKGEQPYICKIIEMFEAVDGLSYFTAQWFYRAKDTVIEGCYDIDSRRIFYSDVTNYNELECLLGKLNIVRFSLDIDPHAKCKLIESCTYYCDTKYLLPYTTFVNFPPENMQAGSDNSSTISSEVDVNGSCVVNLELAQSSLVRQQGKPEAAVLDLYSGCGGMSTGLCLGAKLSKLNLVTRWAVDLNEHALKSLKLNHEETEVREESADDFLFLLKEWKGLCVHFKVVKPDGSERSFNLFTTKNTEDEEEDEDEDDVSDSEVYEVEKILGIRYGKAKNKEQKELLFKIRWKGYGAEYDTWEPLELLTDCEESIQQFVSHGYKSKLLPLPGDVDVVCGGPPCQGISGFNRFRNSESPLDDEKNKQLAVFMDIVDYLKPKYVLMENVVDLLKFADGFLGRYALGRLVGMNYQARMGMMCAGAYGLPQFRLRVFLWGALPTERLPQFPLPTHDVVFRGQIPTKWEHNCVAYNEGHGHKLGRKLLLEDALSDLPEVGNSENRDVMPYGKQPQTEFQKFIRLSKHGLLGTSKGHLPLNKMLYDHRPLKLNVDDHERVCRIPKEKGANFRNLPGVLVGADNKVEWDPKVERVYLKSGKPLVPDYAMTFVKGTSSKPFGRLWWDEIVSTVVTRAEPHNQVILHPQQDRVLTVRENARLQGFPDYYQLCGPVKERYMQVGNAVAVPVSRALGYALGLAYNGIEADDSLFQLPKEIHLPEGCSDGGCSDFEAVV</sequence>
<dbReference type="GO" id="GO:0044027">
    <property type="term" value="P:negative regulation of gene expression via chromosomal CpG island methylation"/>
    <property type="evidence" value="ECO:0007669"/>
    <property type="project" value="TreeGrafter"/>
</dbReference>
<evidence type="ECO:0000313" key="13">
    <source>
        <dbReference type="EMBL" id="KAK9947345.1"/>
    </source>
</evidence>
<evidence type="ECO:0000313" key="14">
    <source>
        <dbReference type="Proteomes" id="UP001457282"/>
    </source>
</evidence>
<dbReference type="Pfam" id="PF00385">
    <property type="entry name" value="Chromo"/>
    <property type="match status" value="1"/>
</dbReference>
<name>A0AAW1YDL8_RUBAR</name>
<dbReference type="InterPro" id="IPR050390">
    <property type="entry name" value="C5-Methyltransferase"/>
</dbReference>
<dbReference type="PROSITE" id="PS00094">
    <property type="entry name" value="C5_MTASE_1"/>
    <property type="match status" value="1"/>
</dbReference>
<feature type="domain" description="Chromo" evidence="11">
    <location>
        <begin position="419"/>
        <end position="472"/>
    </location>
</feature>
<dbReference type="FunFam" id="3.90.120.10:FF:000003">
    <property type="entry name" value="DNA (cytosine-5)-methyltransferase 1"/>
    <property type="match status" value="1"/>
</dbReference>
<protein>
    <recommendedName>
        <fullName evidence="2">DNA (cytosine-5-)-methyltransferase</fullName>
        <ecNumber evidence="2">2.1.1.37</ecNumber>
    </recommendedName>
</protein>
<dbReference type="GO" id="GO:0005634">
    <property type="term" value="C:nucleus"/>
    <property type="evidence" value="ECO:0007669"/>
    <property type="project" value="UniProtKB-SubCell"/>
</dbReference>
<dbReference type="Proteomes" id="UP001457282">
    <property type="component" value="Unassembled WGS sequence"/>
</dbReference>
<dbReference type="AlphaFoldDB" id="A0AAW1YDL8"/>
<evidence type="ECO:0000256" key="4">
    <source>
        <dbReference type="ARBA" id="ARBA00022679"/>
    </source>
</evidence>
<reference evidence="13 14" key="1">
    <citation type="journal article" date="2023" name="G3 (Bethesda)">
        <title>A chromosome-length genome assembly and annotation of blackberry (Rubus argutus, cv. 'Hillquist').</title>
        <authorList>
            <person name="Bruna T."/>
            <person name="Aryal R."/>
            <person name="Dudchenko O."/>
            <person name="Sargent D.J."/>
            <person name="Mead D."/>
            <person name="Buti M."/>
            <person name="Cavallini A."/>
            <person name="Hytonen T."/>
            <person name="Andres J."/>
            <person name="Pham M."/>
            <person name="Weisz D."/>
            <person name="Mascagni F."/>
            <person name="Usai G."/>
            <person name="Natali L."/>
            <person name="Bassil N."/>
            <person name="Fernandez G.E."/>
            <person name="Lomsadze A."/>
            <person name="Armour M."/>
            <person name="Olukolu B."/>
            <person name="Poorten T."/>
            <person name="Britton C."/>
            <person name="Davik J."/>
            <person name="Ashrafi H."/>
            <person name="Aiden E.L."/>
            <person name="Borodovsky M."/>
            <person name="Worthington M."/>
        </authorList>
    </citation>
    <scope>NUCLEOTIDE SEQUENCE [LARGE SCALE GENOMIC DNA]</scope>
    <source>
        <strain evidence="13">PI 553951</strain>
    </source>
</reference>
<dbReference type="PANTHER" id="PTHR10629:SF50">
    <property type="entry name" value="DNA (CYTOSINE-5)-METHYLTRANSFERASE CMT3"/>
    <property type="match status" value="1"/>
</dbReference>
<dbReference type="InterPro" id="IPR023779">
    <property type="entry name" value="Chromodomain_CS"/>
</dbReference>
<dbReference type="Gene3D" id="3.40.50.150">
    <property type="entry name" value="Vaccinia Virus protein VP39"/>
    <property type="match status" value="2"/>
</dbReference>
<comment type="subcellular location">
    <subcellularLocation>
        <location evidence="1">Nucleus</location>
    </subcellularLocation>
</comment>
<dbReference type="InterPro" id="IPR043151">
    <property type="entry name" value="BAH_sf"/>
</dbReference>
<dbReference type="EMBL" id="JBEDUW010000001">
    <property type="protein sequence ID" value="KAK9947345.1"/>
    <property type="molecule type" value="Genomic_DNA"/>
</dbReference>
<dbReference type="PANTHER" id="PTHR10629">
    <property type="entry name" value="CYTOSINE-SPECIFIC METHYLTRANSFERASE"/>
    <property type="match status" value="1"/>
</dbReference>
<evidence type="ECO:0000256" key="6">
    <source>
        <dbReference type="ARBA" id="ARBA00023125"/>
    </source>
</evidence>
<dbReference type="PRINTS" id="PR00105">
    <property type="entry name" value="C5METTRFRASE"/>
</dbReference>
<evidence type="ECO:0000256" key="7">
    <source>
        <dbReference type="ARBA" id="ARBA00023242"/>
    </source>
</evidence>
<dbReference type="Pfam" id="PF01426">
    <property type="entry name" value="BAH"/>
    <property type="match status" value="1"/>
</dbReference>
<dbReference type="Gene3D" id="2.30.30.490">
    <property type="match status" value="1"/>
</dbReference>
<dbReference type="PROSITE" id="PS50013">
    <property type="entry name" value="CHROMO_2"/>
    <property type="match status" value="1"/>
</dbReference>
<evidence type="ECO:0000256" key="2">
    <source>
        <dbReference type="ARBA" id="ARBA00011975"/>
    </source>
</evidence>
<dbReference type="InterPro" id="IPR001525">
    <property type="entry name" value="C5_MeTfrase"/>
</dbReference>
<comment type="similarity">
    <text evidence="9">Belongs to the class I-like SAM-binding methyltransferase superfamily. C5-methyltransferase family.</text>
</comment>
<dbReference type="InterPro" id="IPR000953">
    <property type="entry name" value="Chromo/chromo_shadow_dom"/>
</dbReference>
<dbReference type="GO" id="GO:0003886">
    <property type="term" value="F:DNA (cytosine-5-)-methyltransferase activity"/>
    <property type="evidence" value="ECO:0007669"/>
    <property type="project" value="UniProtKB-EC"/>
</dbReference>
<dbReference type="InterPro" id="IPR023780">
    <property type="entry name" value="Chromo_domain"/>
</dbReference>
<dbReference type="PROSITE" id="PS00598">
    <property type="entry name" value="CHROMO_1"/>
    <property type="match status" value="1"/>
</dbReference>
<keyword evidence="3 9" id="KW-0489">Methyltransferase</keyword>
<dbReference type="Pfam" id="PF00145">
    <property type="entry name" value="DNA_methylase"/>
    <property type="match status" value="1"/>
</dbReference>
<accession>A0AAW1YDL8</accession>
<evidence type="ECO:0000256" key="10">
    <source>
        <dbReference type="SAM" id="MobiDB-lite"/>
    </source>
</evidence>
<evidence type="ECO:0000256" key="1">
    <source>
        <dbReference type="ARBA" id="ARBA00004123"/>
    </source>
</evidence>
<feature type="region of interest" description="Disordered" evidence="10">
    <location>
        <begin position="1"/>
        <end position="125"/>
    </location>
</feature>
<keyword evidence="4 9" id="KW-0808">Transferase</keyword>
<comment type="catalytic activity">
    <reaction evidence="8">
        <text>a 2'-deoxycytidine in DNA + S-adenosyl-L-methionine = a 5-methyl-2'-deoxycytidine in DNA + S-adenosyl-L-homocysteine + H(+)</text>
        <dbReference type="Rhea" id="RHEA:13681"/>
        <dbReference type="Rhea" id="RHEA-COMP:11369"/>
        <dbReference type="Rhea" id="RHEA-COMP:11370"/>
        <dbReference type="ChEBI" id="CHEBI:15378"/>
        <dbReference type="ChEBI" id="CHEBI:57856"/>
        <dbReference type="ChEBI" id="CHEBI:59789"/>
        <dbReference type="ChEBI" id="CHEBI:85452"/>
        <dbReference type="ChEBI" id="CHEBI:85454"/>
        <dbReference type="EC" id="2.1.1.37"/>
    </reaction>
</comment>
<dbReference type="SUPFAM" id="SSF53335">
    <property type="entry name" value="S-adenosyl-L-methionine-dependent methyltransferases"/>
    <property type="match status" value="1"/>
</dbReference>
<dbReference type="SMART" id="SM00439">
    <property type="entry name" value="BAH"/>
    <property type="match status" value="1"/>
</dbReference>
<keyword evidence="7" id="KW-0539">Nucleus</keyword>
<keyword evidence="14" id="KW-1185">Reference proteome</keyword>
<evidence type="ECO:0000256" key="8">
    <source>
        <dbReference type="ARBA" id="ARBA00047422"/>
    </source>
</evidence>
<gene>
    <name evidence="13" type="ORF">M0R45_002976</name>
</gene>
<dbReference type="InterPro" id="IPR001025">
    <property type="entry name" value="BAH_dom"/>
</dbReference>
<dbReference type="GO" id="GO:0003682">
    <property type="term" value="F:chromatin binding"/>
    <property type="evidence" value="ECO:0007669"/>
    <property type="project" value="InterPro"/>
</dbReference>
<dbReference type="GO" id="GO:0032259">
    <property type="term" value="P:methylation"/>
    <property type="evidence" value="ECO:0007669"/>
    <property type="project" value="UniProtKB-KW"/>
</dbReference>
<dbReference type="SUPFAM" id="SSF54160">
    <property type="entry name" value="Chromo domain-like"/>
    <property type="match status" value="1"/>
</dbReference>
<dbReference type="CDD" id="cd18635">
    <property type="entry name" value="CD_CMT3_like"/>
    <property type="match status" value="1"/>
</dbReference>
<feature type="active site" evidence="9">
    <location>
        <position position="497"/>
    </location>
</feature>
<dbReference type="PROSITE" id="PS51679">
    <property type="entry name" value="SAM_MT_C5"/>
    <property type="match status" value="1"/>
</dbReference>
<evidence type="ECO:0000256" key="9">
    <source>
        <dbReference type="PROSITE-ProRule" id="PRU01016"/>
    </source>
</evidence>
<dbReference type="Gene3D" id="3.90.120.10">
    <property type="entry name" value="DNA Methylase, subunit A, domain 2"/>
    <property type="match status" value="1"/>
</dbReference>
<dbReference type="InterPro" id="IPR029063">
    <property type="entry name" value="SAM-dependent_MTases_sf"/>
</dbReference>
<evidence type="ECO:0000259" key="11">
    <source>
        <dbReference type="PROSITE" id="PS50013"/>
    </source>
</evidence>
<organism evidence="13 14">
    <name type="scientific">Rubus argutus</name>
    <name type="common">Southern blackberry</name>
    <dbReference type="NCBI Taxonomy" id="59490"/>
    <lineage>
        <taxon>Eukaryota</taxon>
        <taxon>Viridiplantae</taxon>
        <taxon>Streptophyta</taxon>
        <taxon>Embryophyta</taxon>
        <taxon>Tracheophyta</taxon>
        <taxon>Spermatophyta</taxon>
        <taxon>Magnoliopsida</taxon>
        <taxon>eudicotyledons</taxon>
        <taxon>Gunneridae</taxon>
        <taxon>Pentapetalae</taxon>
        <taxon>rosids</taxon>
        <taxon>fabids</taxon>
        <taxon>Rosales</taxon>
        <taxon>Rosaceae</taxon>
        <taxon>Rosoideae</taxon>
        <taxon>Rosoideae incertae sedis</taxon>
        <taxon>Rubus</taxon>
    </lineage>
</organism>
<keyword evidence="6" id="KW-0238">DNA-binding</keyword>
<proteinExistence type="inferred from homology"/>